<evidence type="ECO:0000256" key="9">
    <source>
        <dbReference type="ARBA" id="ARBA00022833"/>
    </source>
</evidence>
<dbReference type="PROSITE" id="PS51873">
    <property type="entry name" value="TRIAD"/>
    <property type="match status" value="1"/>
</dbReference>
<sequence length="452" mass="50293">MSADSVEQQDEGLALLSIFDPEEFVRNEPKSSGEFRLRAELPAHFTVSFKQGERLSQYEVLSLPPLCLSFELPEDYPSCSAPSFTLRCSWLTPMQLSSLGEQLAQLYQSTRGEVVLFSWAQFLKYESLGFLGISDSLDINQSTSHLDTSANANSNEGASSVAVLDDNICLSLSPGQALLSCLLVHDAEQRERAFSREQFACGVCFESWLGSKCQQVAGCGHIFCRSCLAEFCKVQIESGNVREVTCVQAECKSTLTPAQVRTLVGEELFSRYDRLLLQYTLDSMPDVVYCPRPSCASAVLSSGSMAQCSACSLAFCLLCQRTYHGTGACPTAVQRPRPTVVQDGDLAEIPDTLEGRRALWEDYSSASKPRRNLLEERYGRETMVGFLSSCLSLDWIDVNSKNCPHCFIRIQKDGGCNHMTCSRCRRHFCWKCLTLSPAPDHFRETCPLYLYP</sequence>
<dbReference type="Pfam" id="PF22191">
    <property type="entry name" value="IBR_1"/>
    <property type="match status" value="1"/>
</dbReference>
<evidence type="ECO:0000259" key="12">
    <source>
        <dbReference type="PROSITE" id="PS50089"/>
    </source>
</evidence>
<dbReference type="InterPro" id="IPR002867">
    <property type="entry name" value="IBR_dom"/>
</dbReference>
<evidence type="ECO:0000259" key="13">
    <source>
        <dbReference type="PROSITE" id="PS50908"/>
    </source>
</evidence>
<dbReference type="SUPFAM" id="SSF54495">
    <property type="entry name" value="UBC-like"/>
    <property type="match status" value="1"/>
</dbReference>
<evidence type="ECO:0000256" key="7">
    <source>
        <dbReference type="ARBA" id="ARBA00022771"/>
    </source>
</evidence>
<keyword evidence="6" id="KW-0677">Repeat</keyword>
<proteinExistence type="inferred from homology"/>
<evidence type="ECO:0000313" key="16">
    <source>
        <dbReference type="Proteomes" id="UP001497482"/>
    </source>
</evidence>
<evidence type="ECO:0000256" key="4">
    <source>
        <dbReference type="ARBA" id="ARBA00022679"/>
    </source>
</evidence>
<dbReference type="InterPro" id="IPR001841">
    <property type="entry name" value="Znf_RING"/>
</dbReference>
<comment type="similarity">
    <text evidence="10">Belongs to the RBR family. RNF14 subfamily.</text>
</comment>
<comment type="pathway">
    <text evidence="2">Protein modification; protein ubiquitination.</text>
</comment>
<dbReference type="PROSITE" id="PS50089">
    <property type="entry name" value="ZF_RING_2"/>
    <property type="match status" value="1"/>
</dbReference>
<gene>
    <name evidence="15" type="ORF">KC01_LOCUS22487</name>
</gene>
<dbReference type="Gene3D" id="3.30.40.10">
    <property type="entry name" value="Zinc/RING finger domain, C3HC4 (zinc finger)"/>
    <property type="match status" value="1"/>
</dbReference>
<keyword evidence="4" id="KW-0808">Transferase</keyword>
<dbReference type="PROSITE" id="PS50908">
    <property type="entry name" value="RWD"/>
    <property type="match status" value="1"/>
</dbReference>
<dbReference type="SUPFAM" id="SSF57850">
    <property type="entry name" value="RING/U-box"/>
    <property type="match status" value="3"/>
</dbReference>
<dbReference type="InterPro" id="IPR047548">
    <property type="entry name" value="Rcat_RBR_RNF14"/>
</dbReference>
<dbReference type="Gene3D" id="2.20.25.20">
    <property type="match status" value="1"/>
</dbReference>
<dbReference type="InterPro" id="IPR031128">
    <property type="entry name" value="RNF14_RING-HC_Zfn"/>
</dbReference>
<dbReference type="PANTHER" id="PTHR11685">
    <property type="entry name" value="RBR FAMILY RING FINGER AND IBR DOMAIN-CONTAINING"/>
    <property type="match status" value="1"/>
</dbReference>
<dbReference type="EC" id="2.3.2.31" evidence="3"/>
<dbReference type="InterPro" id="IPR031127">
    <property type="entry name" value="E3_UB_ligase_RBR"/>
</dbReference>
<dbReference type="GO" id="GO:0016567">
    <property type="term" value="P:protein ubiquitination"/>
    <property type="evidence" value="ECO:0007669"/>
    <property type="project" value="InterPro"/>
</dbReference>
<feature type="domain" description="RING-type" evidence="12">
    <location>
        <begin position="201"/>
        <end position="246"/>
    </location>
</feature>
<evidence type="ECO:0000256" key="10">
    <source>
        <dbReference type="ARBA" id="ARBA00044508"/>
    </source>
</evidence>
<accession>A0AAV2KUR6</accession>
<dbReference type="GO" id="GO:0061630">
    <property type="term" value="F:ubiquitin protein ligase activity"/>
    <property type="evidence" value="ECO:0007669"/>
    <property type="project" value="UniProtKB-EC"/>
</dbReference>
<dbReference type="Proteomes" id="UP001497482">
    <property type="component" value="Chromosome 2"/>
</dbReference>
<dbReference type="InterPro" id="IPR013083">
    <property type="entry name" value="Znf_RING/FYVE/PHD"/>
</dbReference>
<dbReference type="InterPro" id="IPR006575">
    <property type="entry name" value="RWD_dom"/>
</dbReference>
<dbReference type="InterPro" id="IPR016135">
    <property type="entry name" value="UBQ-conjugating_enzyme/RWD"/>
</dbReference>
<dbReference type="Gene3D" id="3.10.110.10">
    <property type="entry name" value="Ubiquitin Conjugating Enzyme"/>
    <property type="match status" value="1"/>
</dbReference>
<dbReference type="AlphaFoldDB" id="A0AAV2KUR6"/>
<organism evidence="15 16">
    <name type="scientific">Knipowitschia caucasica</name>
    <name type="common">Caucasian dwarf goby</name>
    <name type="synonym">Pomatoschistus caucasicus</name>
    <dbReference type="NCBI Taxonomy" id="637954"/>
    <lineage>
        <taxon>Eukaryota</taxon>
        <taxon>Metazoa</taxon>
        <taxon>Chordata</taxon>
        <taxon>Craniata</taxon>
        <taxon>Vertebrata</taxon>
        <taxon>Euteleostomi</taxon>
        <taxon>Actinopterygii</taxon>
        <taxon>Neopterygii</taxon>
        <taxon>Teleostei</taxon>
        <taxon>Neoteleostei</taxon>
        <taxon>Acanthomorphata</taxon>
        <taxon>Gobiaria</taxon>
        <taxon>Gobiiformes</taxon>
        <taxon>Gobioidei</taxon>
        <taxon>Gobiidae</taxon>
        <taxon>Gobiinae</taxon>
        <taxon>Knipowitschia</taxon>
    </lineage>
</organism>
<dbReference type="FunFam" id="3.30.40.10:FF:000137">
    <property type="entry name" value="RanBP-type and C3HC4-type zinc finger-containing protein 1"/>
    <property type="match status" value="1"/>
</dbReference>
<dbReference type="PROSITE" id="PS00518">
    <property type="entry name" value="ZF_RING_1"/>
    <property type="match status" value="1"/>
</dbReference>
<comment type="catalytic activity">
    <reaction evidence="1">
        <text>[E2 ubiquitin-conjugating enzyme]-S-ubiquitinyl-L-cysteine + [acceptor protein]-L-lysine = [E2 ubiquitin-conjugating enzyme]-L-cysteine + [acceptor protein]-N(6)-ubiquitinyl-L-lysine.</text>
        <dbReference type="EC" id="2.3.2.31"/>
    </reaction>
</comment>
<evidence type="ECO:0000256" key="5">
    <source>
        <dbReference type="ARBA" id="ARBA00022723"/>
    </source>
</evidence>
<evidence type="ECO:0000259" key="14">
    <source>
        <dbReference type="PROSITE" id="PS51873"/>
    </source>
</evidence>
<dbReference type="Gene3D" id="1.20.120.1750">
    <property type="match status" value="1"/>
</dbReference>
<keyword evidence="16" id="KW-1185">Reference proteome</keyword>
<dbReference type="InterPro" id="IPR044066">
    <property type="entry name" value="TRIAD_supradom"/>
</dbReference>
<protein>
    <recommendedName>
        <fullName evidence="3">RBR-type E3 ubiquitin transferase</fullName>
        <ecNumber evidence="3">2.3.2.31</ecNumber>
    </recommendedName>
</protein>
<feature type="domain" description="RWD" evidence="13">
    <location>
        <begin position="10"/>
        <end position="130"/>
    </location>
</feature>
<evidence type="ECO:0000313" key="15">
    <source>
        <dbReference type="EMBL" id="CAL1593369.1"/>
    </source>
</evidence>
<dbReference type="CDD" id="cd20341">
    <property type="entry name" value="BRcat_RBR_RNF14"/>
    <property type="match status" value="1"/>
</dbReference>
<evidence type="ECO:0000256" key="2">
    <source>
        <dbReference type="ARBA" id="ARBA00004906"/>
    </source>
</evidence>
<keyword evidence="5" id="KW-0479">Metal-binding</keyword>
<evidence type="ECO:0000256" key="1">
    <source>
        <dbReference type="ARBA" id="ARBA00001798"/>
    </source>
</evidence>
<reference evidence="15 16" key="1">
    <citation type="submission" date="2024-04" db="EMBL/GenBank/DDBJ databases">
        <authorList>
            <person name="Waldvogel A.-M."/>
            <person name="Schoenle A."/>
        </authorList>
    </citation>
    <scope>NUCLEOTIDE SEQUENCE [LARGE SCALE GENOMIC DNA]</scope>
</reference>
<dbReference type="CDD" id="cd23820">
    <property type="entry name" value="RWD_RNF14"/>
    <property type="match status" value="1"/>
</dbReference>
<feature type="domain" description="RING-type" evidence="14">
    <location>
        <begin position="197"/>
        <end position="452"/>
    </location>
</feature>
<keyword evidence="7 11" id="KW-0863">Zinc-finger</keyword>
<evidence type="ECO:0000256" key="6">
    <source>
        <dbReference type="ARBA" id="ARBA00022737"/>
    </source>
</evidence>
<evidence type="ECO:0000256" key="8">
    <source>
        <dbReference type="ARBA" id="ARBA00022786"/>
    </source>
</evidence>
<evidence type="ECO:0000256" key="3">
    <source>
        <dbReference type="ARBA" id="ARBA00012251"/>
    </source>
</evidence>
<dbReference type="Pfam" id="PF01485">
    <property type="entry name" value="IBR"/>
    <property type="match status" value="1"/>
</dbReference>
<keyword evidence="9" id="KW-0862">Zinc</keyword>
<dbReference type="InterPro" id="IPR017907">
    <property type="entry name" value="Znf_RING_CS"/>
</dbReference>
<name>A0AAV2KUR6_KNICA</name>
<dbReference type="GO" id="GO:0008270">
    <property type="term" value="F:zinc ion binding"/>
    <property type="evidence" value="ECO:0007669"/>
    <property type="project" value="UniProtKB-KW"/>
</dbReference>
<keyword evidence="8" id="KW-0833">Ubl conjugation pathway</keyword>
<dbReference type="CDD" id="cd20354">
    <property type="entry name" value="Rcat_RBR_RNF14"/>
    <property type="match status" value="1"/>
</dbReference>
<dbReference type="EMBL" id="OZ035824">
    <property type="protein sequence ID" value="CAL1593369.1"/>
    <property type="molecule type" value="Genomic_DNA"/>
</dbReference>
<dbReference type="SMART" id="SM00647">
    <property type="entry name" value="IBR"/>
    <property type="match status" value="2"/>
</dbReference>
<dbReference type="Pfam" id="PF05773">
    <property type="entry name" value="RWD"/>
    <property type="match status" value="1"/>
</dbReference>
<evidence type="ECO:0000256" key="11">
    <source>
        <dbReference type="PROSITE-ProRule" id="PRU00175"/>
    </source>
</evidence>
<dbReference type="SMART" id="SM00591">
    <property type="entry name" value="RWD"/>
    <property type="match status" value="1"/>
</dbReference>
<dbReference type="CDD" id="cd16628">
    <property type="entry name" value="RING-HC_RBR_RNF14"/>
    <property type="match status" value="1"/>
</dbReference>